<name>Q6IJA6_DROME</name>
<gene>
    <name evidence="2" type="ORF">HDC15416</name>
</gene>
<proteinExistence type="predicted"/>
<organism evidence="2">
    <name type="scientific">Drosophila melanogaster</name>
    <name type="common">Fruit fly</name>
    <dbReference type="NCBI Taxonomy" id="7227"/>
    <lineage>
        <taxon>Eukaryota</taxon>
        <taxon>Metazoa</taxon>
        <taxon>Ecdysozoa</taxon>
        <taxon>Arthropoda</taxon>
        <taxon>Hexapoda</taxon>
        <taxon>Insecta</taxon>
        <taxon>Pterygota</taxon>
        <taxon>Neoptera</taxon>
        <taxon>Endopterygota</taxon>
        <taxon>Diptera</taxon>
        <taxon>Brachycera</taxon>
        <taxon>Muscomorpha</taxon>
        <taxon>Ephydroidea</taxon>
        <taxon>Drosophilidae</taxon>
        <taxon>Drosophila</taxon>
        <taxon>Sophophora</taxon>
    </lineage>
</organism>
<dbReference type="EMBL" id="BK002810">
    <property type="protein sequence ID" value="DAA04315.1"/>
    <property type="molecule type" value="Genomic_DNA"/>
</dbReference>
<sequence>MPRESDHQDSGGVTALQLSWSQVANPPPKQHHPSKEMRESGAFVSSNILAEDATKITAVVRWGVERPPTEK</sequence>
<protein>
    <submittedName>
        <fullName evidence="2">HDC15416</fullName>
    </submittedName>
</protein>
<dbReference type="AlphaFoldDB" id="Q6IJA6"/>
<reference evidence="2" key="1">
    <citation type="journal article" date="2003" name="Genome Biol.">
        <title>An integrated gene annotation and transcriptional profiling approach towards the full gene content of the Drosophila genome.</title>
        <authorList>
            <person name="Hild M."/>
            <person name="Beckmann B."/>
            <person name="Haas S.A."/>
            <person name="Koch B."/>
            <person name="Solovyev V."/>
            <person name="Busold C."/>
            <person name="Fellenberg K."/>
            <person name="Boutros M."/>
            <person name="Vingron M."/>
            <person name="Sauer F."/>
            <person name="Hoheisel J.D."/>
            <person name="Paro R."/>
        </authorList>
    </citation>
    <scope>NUCLEOTIDE SEQUENCE</scope>
</reference>
<evidence type="ECO:0000313" key="2">
    <source>
        <dbReference type="EMBL" id="DAA04315.1"/>
    </source>
</evidence>
<evidence type="ECO:0000256" key="1">
    <source>
        <dbReference type="SAM" id="MobiDB-lite"/>
    </source>
</evidence>
<accession>Q6IJA6</accession>
<feature type="region of interest" description="Disordered" evidence="1">
    <location>
        <begin position="1"/>
        <end position="43"/>
    </location>
</feature>